<dbReference type="Gene3D" id="3.40.50.1820">
    <property type="entry name" value="alpha/beta hydrolase"/>
    <property type="match status" value="1"/>
</dbReference>
<gene>
    <name evidence="3" type="ORF">WAE96_19015</name>
</gene>
<dbReference type="PANTHER" id="PTHR12277">
    <property type="entry name" value="ALPHA/BETA HYDROLASE DOMAIN-CONTAINING PROTEIN"/>
    <property type="match status" value="1"/>
</dbReference>
<protein>
    <submittedName>
        <fullName evidence="3">Alpha/beta fold hydrolase</fullName>
    </submittedName>
</protein>
<proteinExistence type="predicted"/>
<sequence length="280" mass="30674">MKRLVFFASALALTGCTATIKESRFIAQDDEKTLYSDTFINTLNAQTPRHNVNVISIPSEDKTTTLYGVFLDNEKTQNTVLYIPGNGMSVEKAAANALLELAEYDYDIVIFDRRGLGASEGTATIANLISDANVTFDYTKQSLKADKVIVHGYSLGSFIAAQLAKNKTVDGLVMQGSATNVDDWVDEAMPWYSKVFVDVQIDDVFYSVDNKQVLSENYVGPLLVIGGADDKQTPAILSEKLFNASTSAEKQLVIAENAGHGEMFKSKNVQVAYQTFLAKF</sequence>
<dbReference type="RefSeq" id="WP_336436692.1">
    <property type="nucleotide sequence ID" value="NZ_JBAWKS010000002.1"/>
</dbReference>
<evidence type="ECO:0000259" key="1">
    <source>
        <dbReference type="Pfam" id="PF00561"/>
    </source>
</evidence>
<evidence type="ECO:0000259" key="2">
    <source>
        <dbReference type="Pfam" id="PF08386"/>
    </source>
</evidence>
<name>A0ABU8EXR1_9GAMM</name>
<dbReference type="Pfam" id="PF08386">
    <property type="entry name" value="Abhydrolase_4"/>
    <property type="match status" value="1"/>
</dbReference>
<dbReference type="InterPro" id="IPR013595">
    <property type="entry name" value="Pept_S33_TAP-like_C"/>
</dbReference>
<dbReference type="InterPro" id="IPR029058">
    <property type="entry name" value="AB_hydrolase_fold"/>
</dbReference>
<dbReference type="InterPro" id="IPR000073">
    <property type="entry name" value="AB_hydrolase_1"/>
</dbReference>
<feature type="domain" description="Peptidase S33 tripeptidyl aminopeptidase-like C-terminal" evidence="2">
    <location>
        <begin position="220"/>
        <end position="278"/>
    </location>
</feature>
<evidence type="ECO:0000313" key="4">
    <source>
        <dbReference type="Proteomes" id="UP001382455"/>
    </source>
</evidence>
<dbReference type="PANTHER" id="PTHR12277:SF81">
    <property type="entry name" value="PROTEIN ABHD13"/>
    <property type="match status" value="1"/>
</dbReference>
<dbReference type="PROSITE" id="PS51257">
    <property type="entry name" value="PROKAR_LIPOPROTEIN"/>
    <property type="match status" value="1"/>
</dbReference>
<organism evidence="3 4">
    <name type="scientific">Pseudoalteromonas spongiae</name>
    <dbReference type="NCBI Taxonomy" id="298657"/>
    <lineage>
        <taxon>Bacteria</taxon>
        <taxon>Pseudomonadati</taxon>
        <taxon>Pseudomonadota</taxon>
        <taxon>Gammaproteobacteria</taxon>
        <taxon>Alteromonadales</taxon>
        <taxon>Pseudoalteromonadaceae</taxon>
        <taxon>Pseudoalteromonas</taxon>
    </lineage>
</organism>
<keyword evidence="4" id="KW-1185">Reference proteome</keyword>
<comment type="caution">
    <text evidence="3">The sequence shown here is derived from an EMBL/GenBank/DDBJ whole genome shotgun (WGS) entry which is preliminary data.</text>
</comment>
<reference evidence="3 4" key="1">
    <citation type="submission" date="2023-12" db="EMBL/GenBank/DDBJ databases">
        <title>Friends and Foes: Symbiotic and Algicidal bacterial influence on Karenia brevis blooms.</title>
        <authorList>
            <person name="Fei C."/>
            <person name="Mohamed A.R."/>
            <person name="Booker A."/>
            <person name="Arshad M."/>
            <person name="Klass S."/>
            <person name="Ahn S."/>
            <person name="Gilbert P.M."/>
            <person name="Heil C.A."/>
            <person name="Martinez J.M."/>
            <person name="Amin S.A."/>
        </authorList>
    </citation>
    <scope>NUCLEOTIDE SEQUENCE [LARGE SCALE GENOMIC DNA]</scope>
    <source>
        <strain evidence="3 4">CE15</strain>
    </source>
</reference>
<evidence type="ECO:0000313" key="3">
    <source>
        <dbReference type="EMBL" id="MEI4551774.1"/>
    </source>
</evidence>
<dbReference type="EMBL" id="JBAWKS010000002">
    <property type="protein sequence ID" value="MEI4551774.1"/>
    <property type="molecule type" value="Genomic_DNA"/>
</dbReference>
<keyword evidence="3" id="KW-0378">Hydrolase</keyword>
<dbReference type="GO" id="GO:0016787">
    <property type="term" value="F:hydrolase activity"/>
    <property type="evidence" value="ECO:0007669"/>
    <property type="project" value="UniProtKB-KW"/>
</dbReference>
<feature type="domain" description="AB hydrolase-1" evidence="1">
    <location>
        <begin position="79"/>
        <end position="195"/>
    </location>
</feature>
<dbReference type="SUPFAM" id="SSF53474">
    <property type="entry name" value="alpha/beta-Hydrolases"/>
    <property type="match status" value="1"/>
</dbReference>
<dbReference type="Proteomes" id="UP001382455">
    <property type="component" value="Unassembled WGS sequence"/>
</dbReference>
<accession>A0ABU8EXR1</accession>
<dbReference type="Pfam" id="PF00561">
    <property type="entry name" value="Abhydrolase_1"/>
    <property type="match status" value="1"/>
</dbReference>